<dbReference type="SMART" id="SM00354">
    <property type="entry name" value="HTH_LACI"/>
    <property type="match status" value="1"/>
</dbReference>
<dbReference type="AlphaFoldDB" id="A0A934QIA9"/>
<evidence type="ECO:0000259" key="4">
    <source>
        <dbReference type="PROSITE" id="PS50932"/>
    </source>
</evidence>
<dbReference type="InterPro" id="IPR010982">
    <property type="entry name" value="Lambda_DNA-bd_dom_sf"/>
</dbReference>
<dbReference type="InterPro" id="IPR028082">
    <property type="entry name" value="Peripla_BP_I"/>
</dbReference>
<comment type="caution">
    <text evidence="5">The sequence shown here is derived from an EMBL/GenBank/DDBJ whole genome shotgun (WGS) entry which is preliminary data.</text>
</comment>
<dbReference type="SUPFAM" id="SSF47413">
    <property type="entry name" value="lambda repressor-like DNA-binding domains"/>
    <property type="match status" value="1"/>
</dbReference>
<dbReference type="PROSITE" id="PS50932">
    <property type="entry name" value="HTH_LACI_2"/>
    <property type="match status" value="1"/>
</dbReference>
<dbReference type="CDD" id="cd01392">
    <property type="entry name" value="HTH_LacI"/>
    <property type="match status" value="1"/>
</dbReference>
<dbReference type="PROSITE" id="PS00356">
    <property type="entry name" value="HTH_LACI_1"/>
    <property type="match status" value="1"/>
</dbReference>
<evidence type="ECO:0000313" key="6">
    <source>
        <dbReference type="Proteomes" id="UP000778970"/>
    </source>
</evidence>
<dbReference type="CDD" id="cd06289">
    <property type="entry name" value="PBP1_MalI-like"/>
    <property type="match status" value="1"/>
</dbReference>
<evidence type="ECO:0000313" key="5">
    <source>
        <dbReference type="EMBL" id="MBK1697217.1"/>
    </source>
</evidence>
<dbReference type="RefSeq" id="WP_051431934.1">
    <property type="nucleotide sequence ID" value="NZ_NRRE01000022.1"/>
</dbReference>
<dbReference type="GO" id="GO:0003700">
    <property type="term" value="F:DNA-binding transcription factor activity"/>
    <property type="evidence" value="ECO:0007669"/>
    <property type="project" value="TreeGrafter"/>
</dbReference>
<reference evidence="5" key="2">
    <citation type="journal article" date="2020" name="Microorganisms">
        <title>Osmotic Adaptation and Compatible Solute Biosynthesis of Phototrophic Bacteria as Revealed from Genome Analyses.</title>
        <authorList>
            <person name="Imhoff J.F."/>
            <person name="Rahn T."/>
            <person name="Kunzel S."/>
            <person name="Keller A."/>
            <person name="Neulinger S.C."/>
        </authorList>
    </citation>
    <scope>NUCLEOTIDE SEQUENCE</scope>
    <source>
        <strain evidence="5">DSM 9154</strain>
    </source>
</reference>
<keyword evidence="3" id="KW-0804">Transcription</keyword>
<dbReference type="EMBL" id="NRRE01000022">
    <property type="protein sequence ID" value="MBK1697217.1"/>
    <property type="molecule type" value="Genomic_DNA"/>
</dbReference>
<dbReference type="InterPro" id="IPR000843">
    <property type="entry name" value="HTH_LacI"/>
</dbReference>
<dbReference type="Gene3D" id="3.40.50.2300">
    <property type="match status" value="2"/>
</dbReference>
<dbReference type="InterPro" id="IPR001761">
    <property type="entry name" value="Peripla_BP/Lac1_sug-bd_dom"/>
</dbReference>
<sequence>MPSSRVTITDIARYVGVSPSTVSLVLRRKGAISEATKEAVHRAIDELGYVYDRNAANLRSRTTQAIGLLINDVRNPFFAELATAVQEASEEDDYLTHLLSSSENVARQSRYIRSLLEMRVAGVIVCAATGTDREALSPLLEREIPTVLAVRPLDVEGVAFVGPDNRKAGELVARHLLDLGHSDLAFIGGEPGNPARDARFGGFAAALEERGVGLNPDWVIDIRPTVTAGAIAIERLLERSPRPTAIVCYNDLLAFSASERLWAEGIAVGEDVALTGFDDLPLSRVAVPPLTTVDLKVHEIGRRASELLLDKLEHPGSEPQQVFLEPDLVVRRTCGSGCSPQNRPTQISEGEA</sequence>
<keyword evidence="2" id="KW-0238">DNA-binding</keyword>
<feature type="domain" description="HTH lacI-type" evidence="4">
    <location>
        <begin position="6"/>
        <end position="60"/>
    </location>
</feature>
<proteinExistence type="predicted"/>
<dbReference type="Pfam" id="PF00532">
    <property type="entry name" value="Peripla_BP_1"/>
    <property type="match status" value="1"/>
</dbReference>
<dbReference type="Pfam" id="PF00356">
    <property type="entry name" value="LacI"/>
    <property type="match status" value="1"/>
</dbReference>
<gene>
    <name evidence="5" type="ORF">CKO21_08145</name>
</gene>
<keyword evidence="6" id="KW-1185">Reference proteome</keyword>
<protein>
    <submittedName>
        <fullName evidence="5">LacI family transcriptional regulator</fullName>
    </submittedName>
</protein>
<dbReference type="GO" id="GO:0000976">
    <property type="term" value="F:transcription cis-regulatory region binding"/>
    <property type="evidence" value="ECO:0007669"/>
    <property type="project" value="TreeGrafter"/>
</dbReference>
<evidence type="ECO:0000256" key="3">
    <source>
        <dbReference type="ARBA" id="ARBA00023163"/>
    </source>
</evidence>
<dbReference type="Gene3D" id="1.10.260.40">
    <property type="entry name" value="lambda repressor-like DNA-binding domains"/>
    <property type="match status" value="1"/>
</dbReference>
<dbReference type="PANTHER" id="PTHR30146">
    <property type="entry name" value="LACI-RELATED TRANSCRIPTIONAL REPRESSOR"/>
    <property type="match status" value="1"/>
</dbReference>
<dbReference type="Proteomes" id="UP000778970">
    <property type="component" value="Unassembled WGS sequence"/>
</dbReference>
<accession>A0A934QIA9</accession>
<name>A0A934QIA9_9PROT</name>
<evidence type="ECO:0000256" key="1">
    <source>
        <dbReference type="ARBA" id="ARBA00023015"/>
    </source>
</evidence>
<keyword evidence="1" id="KW-0805">Transcription regulation</keyword>
<dbReference type="PANTHER" id="PTHR30146:SF138">
    <property type="entry name" value="TRANSCRIPTIONAL REGULATORY PROTEIN"/>
    <property type="match status" value="1"/>
</dbReference>
<organism evidence="5 6">
    <name type="scientific">Rhodovibrio salinarum</name>
    <dbReference type="NCBI Taxonomy" id="1087"/>
    <lineage>
        <taxon>Bacteria</taxon>
        <taxon>Pseudomonadati</taxon>
        <taxon>Pseudomonadota</taxon>
        <taxon>Alphaproteobacteria</taxon>
        <taxon>Rhodospirillales</taxon>
        <taxon>Rhodovibrionaceae</taxon>
        <taxon>Rhodovibrio</taxon>
    </lineage>
</organism>
<evidence type="ECO:0000256" key="2">
    <source>
        <dbReference type="ARBA" id="ARBA00023125"/>
    </source>
</evidence>
<dbReference type="SUPFAM" id="SSF53822">
    <property type="entry name" value="Periplasmic binding protein-like I"/>
    <property type="match status" value="1"/>
</dbReference>
<reference evidence="5" key="1">
    <citation type="submission" date="2017-08" db="EMBL/GenBank/DDBJ databases">
        <authorList>
            <person name="Imhoff J.F."/>
            <person name="Rahn T."/>
            <person name="Kuenzel S."/>
            <person name="Neulinger S.C."/>
        </authorList>
    </citation>
    <scope>NUCLEOTIDE SEQUENCE</scope>
    <source>
        <strain evidence="5">DSM 9154</strain>
    </source>
</reference>